<dbReference type="RefSeq" id="WP_179908795.1">
    <property type="nucleotide sequence ID" value="NZ_CP058910.1"/>
</dbReference>
<keyword evidence="4" id="KW-1185">Reference proteome</keyword>
<name>A0A7D5P292_9EURY</name>
<evidence type="ECO:0000313" key="4">
    <source>
        <dbReference type="Proteomes" id="UP000509667"/>
    </source>
</evidence>
<gene>
    <name evidence="3" type="ORF">HZS55_17175</name>
</gene>
<dbReference type="PANTHER" id="PTHR12526:SF636">
    <property type="entry name" value="BLL3647 PROTEIN"/>
    <property type="match status" value="1"/>
</dbReference>
<dbReference type="InterPro" id="IPR001296">
    <property type="entry name" value="Glyco_trans_1"/>
</dbReference>
<dbReference type="GO" id="GO:0016757">
    <property type="term" value="F:glycosyltransferase activity"/>
    <property type="evidence" value="ECO:0007669"/>
    <property type="project" value="TreeGrafter"/>
</dbReference>
<dbReference type="SUPFAM" id="SSF53756">
    <property type="entry name" value="UDP-Glycosyltransferase/glycogen phosphorylase"/>
    <property type="match status" value="1"/>
</dbReference>
<dbReference type="AlphaFoldDB" id="A0A7D5P292"/>
<dbReference type="Gene3D" id="3.40.50.2000">
    <property type="entry name" value="Glycogen Phosphorylase B"/>
    <property type="match status" value="2"/>
</dbReference>
<evidence type="ECO:0000313" key="3">
    <source>
        <dbReference type="EMBL" id="QLH78917.1"/>
    </source>
</evidence>
<evidence type="ECO:0000256" key="1">
    <source>
        <dbReference type="SAM" id="MobiDB-lite"/>
    </source>
</evidence>
<evidence type="ECO:0000259" key="2">
    <source>
        <dbReference type="Pfam" id="PF00534"/>
    </source>
</evidence>
<dbReference type="OrthoDB" id="132546at2157"/>
<dbReference type="Proteomes" id="UP000509667">
    <property type="component" value="Chromosome"/>
</dbReference>
<dbReference type="PANTHER" id="PTHR12526">
    <property type="entry name" value="GLYCOSYLTRANSFERASE"/>
    <property type="match status" value="1"/>
</dbReference>
<protein>
    <submittedName>
        <fullName evidence="3">Glycosyltransferase family 4 protein</fullName>
    </submittedName>
</protein>
<dbReference type="EMBL" id="CP058910">
    <property type="protein sequence ID" value="QLH78917.1"/>
    <property type="molecule type" value="Genomic_DNA"/>
</dbReference>
<dbReference type="GeneID" id="56079632"/>
<feature type="domain" description="Glycosyl transferase family 1" evidence="2">
    <location>
        <begin position="219"/>
        <end position="385"/>
    </location>
</feature>
<dbReference type="CDD" id="cd03801">
    <property type="entry name" value="GT4_PimA-like"/>
    <property type="match status" value="1"/>
</dbReference>
<proteinExistence type="predicted"/>
<reference evidence="3 4" key="1">
    <citation type="submission" date="2020-07" db="EMBL/GenBank/DDBJ databases">
        <title>Halosimplex pelagicum sp. nov. and Halosimplex rubrum sp. nov., isolated from salted brown alga Laminaria, and emended description of the genus Halosimplex.</title>
        <authorList>
            <person name="Cui H."/>
        </authorList>
    </citation>
    <scope>NUCLEOTIDE SEQUENCE [LARGE SCALE GENOMIC DNA]</scope>
    <source>
        <strain evidence="3 4">R27</strain>
    </source>
</reference>
<dbReference type="KEGG" id="hrr:HZS55_17175"/>
<sequence>MTAAGEASPHDPPGAAPDGEDALDRDPSADPLSVLFVSPMDLSGRSGGNVATKEIAVAFARHHGVELSLVCPRPADALPPGLTDGAERAWFLPEKPAGTMEWHARSQLPTLRAHAAAERAVDPDLIVARVGPSSVFTPLAALVTRTPYVALIRGMVGRNLKFGTVVDALVRANALAADETYVAYGEIADRYGLGEDATVFPNAVDPERFQPMDRAEARERIDAPIDPGDFVVGFVGSLKQRHRVGDLLDAVAALPDGEAVHVLVVGDGPQRDALESRVADAGLTDAVTFCGYVDHDELAPYVGSCDATYGVVDADNPSNPIKCYEYLACERPVITSATDELGFVAERDLGVALDRVSPETVADAIARLRSLDDDALAEMGRRGREYVVENHTWDRLADAVVATYRE</sequence>
<dbReference type="Pfam" id="PF00534">
    <property type="entry name" value="Glycos_transf_1"/>
    <property type="match status" value="1"/>
</dbReference>
<keyword evidence="3" id="KW-0808">Transferase</keyword>
<organism evidence="3 4">
    <name type="scientific">Halosimplex rubrum</name>
    <dbReference type="NCBI Taxonomy" id="869889"/>
    <lineage>
        <taxon>Archaea</taxon>
        <taxon>Methanobacteriati</taxon>
        <taxon>Methanobacteriota</taxon>
        <taxon>Stenosarchaea group</taxon>
        <taxon>Halobacteria</taxon>
        <taxon>Halobacteriales</taxon>
        <taxon>Haloarculaceae</taxon>
        <taxon>Halosimplex</taxon>
    </lineage>
</organism>
<feature type="region of interest" description="Disordered" evidence="1">
    <location>
        <begin position="1"/>
        <end position="30"/>
    </location>
</feature>
<accession>A0A7D5P292</accession>